<dbReference type="EC" id="4.2.1.12" evidence="9 10"/>
<keyword evidence="7 9" id="KW-0456">Lyase</keyword>
<reference evidence="13 14" key="1">
    <citation type="submission" date="2012-11" db="EMBL/GenBank/DDBJ databases">
        <title>Whole genome sequence of Gluconacetobacter europaeus NBRC3261.</title>
        <authorList>
            <person name="Azuma Y."/>
            <person name="Higashiura N."/>
            <person name="Hirakawa H."/>
            <person name="Matsushita K."/>
        </authorList>
    </citation>
    <scope>NUCLEOTIDE SEQUENCE [LARGE SCALE GENOMIC DNA]</scope>
    <source>
        <strain evidence="13 14">NBRC 3261</strain>
    </source>
</reference>
<name>A0A0D6Q0A8_KOMEU</name>
<comment type="caution">
    <text evidence="13">The sequence shown here is derived from an EMBL/GenBank/DDBJ whole genome shotgun (WGS) entry which is preliminary data.</text>
</comment>
<dbReference type="UniPathway" id="UPA00226"/>
<keyword evidence="6 9" id="KW-0311">Gluconate utilization</keyword>
<dbReference type="PROSITE" id="PS00886">
    <property type="entry name" value="ILVD_EDD_1"/>
    <property type="match status" value="1"/>
</dbReference>
<feature type="domain" description="Dihydroxy-acid/6-phosphogluconate dehydratase N-terminal" evidence="11">
    <location>
        <begin position="68"/>
        <end position="379"/>
    </location>
</feature>
<dbReference type="RefSeq" id="WP_010507177.1">
    <property type="nucleotide sequence ID" value="NZ_BANI01000118.1"/>
</dbReference>
<feature type="binding site" evidence="9">
    <location>
        <position position="155"/>
    </location>
    <ligand>
        <name>[4Fe-4S] cluster</name>
        <dbReference type="ChEBI" id="CHEBI:49883"/>
    </ligand>
</feature>
<dbReference type="GO" id="GO:0009255">
    <property type="term" value="P:Entner-Doudoroff pathway through 6-phosphogluconate"/>
    <property type="evidence" value="ECO:0007669"/>
    <property type="project" value="UniProtKB-UniRule"/>
</dbReference>
<dbReference type="EMBL" id="BANI01000118">
    <property type="protein sequence ID" value="GAN97012.1"/>
    <property type="molecule type" value="Genomic_DNA"/>
</dbReference>
<dbReference type="GO" id="GO:0046872">
    <property type="term" value="F:metal ion binding"/>
    <property type="evidence" value="ECO:0007669"/>
    <property type="project" value="UniProtKB-KW"/>
</dbReference>
<keyword evidence="2 9" id="KW-0004">4Fe-4S</keyword>
<dbReference type="InterPro" id="IPR056740">
    <property type="entry name" value="ILV_EDD_C"/>
</dbReference>
<dbReference type="Pfam" id="PF24877">
    <property type="entry name" value="ILV_EDD_C"/>
    <property type="match status" value="1"/>
</dbReference>
<dbReference type="Pfam" id="PF00920">
    <property type="entry name" value="ILVD_EDD_N"/>
    <property type="match status" value="1"/>
</dbReference>
<sequence length="612" mass="65180">MTLHPVLTAVTERVISRSARSRSAYLDLIARERENGISRPRLACGNLAHAIAASGDDKTGLRSARGMNIGIITSYNDMLSAHQPYGRYPDQIKLFAREVGGTAQVAGATPAMCDGVTQGQPGMEISLFSRDVIAMSTAVGLSHGMYEGVAMLGICDKIVPGLLIGALRFGHLPTILIPSGPMPSGLPNSEKQRIRQLYAEGKVDKERLMDAESDSYHAAGTCTFYGTANTNQMLMEVMGLHLPGSSFVPPNTKLRQELTRAAIHRLSEIGARGEDYRPLGQCVDERAIVNAAVGLLATGGSTNLAIHLPAMARAAGIVIDWDDLDQLSSVVPQLTRVYPNGSADVNAFHAVGGMPSLIGSLLDAGLLHPDIMTVARGGFAEYRRKPCMKDDALTWEEAGPSTDDTILRAPANPFRADGGMKVMDGNLGRGIYKTSSVAPERWTIEAPAAVFDHQEDVLTAFRDGKLDRDVVVVVRFQGPAANGMPELHKLTPTLAVLQDRGHKVALVTDGRMSGASGKVPAAIHIGPEAYVGGPLSLLRDGDMVRVCARTGQIDTLVSATELANRTPSRPPAPQFGTGRELFALMRANVDMPEQGASAILASMDHMAAQEDA</sequence>
<evidence type="ECO:0000256" key="1">
    <source>
        <dbReference type="ARBA" id="ARBA00006486"/>
    </source>
</evidence>
<keyword evidence="3 9" id="KW-0479">Metal-binding</keyword>
<organism evidence="13 14">
    <name type="scientific">Komagataeibacter europaeus NBRC 3261</name>
    <dbReference type="NCBI Taxonomy" id="1234669"/>
    <lineage>
        <taxon>Bacteria</taxon>
        <taxon>Pseudomonadati</taxon>
        <taxon>Pseudomonadota</taxon>
        <taxon>Alphaproteobacteria</taxon>
        <taxon>Acetobacterales</taxon>
        <taxon>Acetobacteraceae</taxon>
        <taxon>Komagataeibacter</taxon>
    </lineage>
</organism>
<accession>A0A0D6Q0A8</accession>
<protein>
    <recommendedName>
        <fullName evidence="9 10">Phosphogluconate dehydratase</fullName>
        <ecNumber evidence="9 10">4.2.1.12</ecNumber>
    </recommendedName>
</protein>
<keyword evidence="4 9" id="KW-0408">Iron</keyword>
<dbReference type="AlphaFoldDB" id="A0A0D6Q0A8"/>
<feature type="domain" description="Dihydroxy-acid/6-phosphogluconate dehydratase C-terminal" evidence="12">
    <location>
        <begin position="406"/>
        <end position="596"/>
    </location>
</feature>
<dbReference type="InterPro" id="IPR004786">
    <property type="entry name" value="6-phosphgluc_deHydtase"/>
</dbReference>
<evidence type="ECO:0000256" key="7">
    <source>
        <dbReference type="ARBA" id="ARBA00023239"/>
    </source>
</evidence>
<dbReference type="PANTHER" id="PTHR43661">
    <property type="entry name" value="D-XYLONATE DEHYDRATASE"/>
    <property type="match status" value="1"/>
</dbReference>
<evidence type="ECO:0000256" key="10">
    <source>
        <dbReference type="NCBIfam" id="TIGR01196"/>
    </source>
</evidence>
<evidence type="ECO:0000256" key="3">
    <source>
        <dbReference type="ARBA" id="ARBA00022723"/>
    </source>
</evidence>
<evidence type="ECO:0000256" key="8">
    <source>
        <dbReference type="ARBA" id="ARBA00023277"/>
    </source>
</evidence>
<evidence type="ECO:0000256" key="9">
    <source>
        <dbReference type="HAMAP-Rule" id="MF_02094"/>
    </source>
</evidence>
<gene>
    <name evidence="9" type="primary">edd</name>
    <name evidence="13" type="ORF">Geu3261_0134_029</name>
</gene>
<dbReference type="GO" id="GO:0005829">
    <property type="term" value="C:cytosol"/>
    <property type="evidence" value="ECO:0007669"/>
    <property type="project" value="TreeGrafter"/>
</dbReference>
<proteinExistence type="inferred from homology"/>
<dbReference type="HAMAP" id="MF_02094">
    <property type="entry name" value="Edd"/>
    <property type="match status" value="1"/>
</dbReference>
<evidence type="ECO:0000259" key="12">
    <source>
        <dbReference type="Pfam" id="PF24877"/>
    </source>
</evidence>
<evidence type="ECO:0000256" key="4">
    <source>
        <dbReference type="ARBA" id="ARBA00023004"/>
    </source>
</evidence>
<comment type="similarity">
    <text evidence="1 9">Belongs to the IlvD/Edd family.</text>
</comment>
<evidence type="ECO:0000313" key="13">
    <source>
        <dbReference type="EMBL" id="GAN97012.1"/>
    </source>
</evidence>
<dbReference type="PANTHER" id="PTHR43661:SF1">
    <property type="entry name" value="PHOSPHOGLUCONATE DEHYDRATASE"/>
    <property type="match status" value="1"/>
</dbReference>
<evidence type="ECO:0000256" key="5">
    <source>
        <dbReference type="ARBA" id="ARBA00023014"/>
    </source>
</evidence>
<comment type="catalytic activity">
    <reaction evidence="9">
        <text>6-phospho-D-gluconate = 2-dehydro-3-deoxy-6-phospho-D-gluconate + H2O</text>
        <dbReference type="Rhea" id="RHEA:17277"/>
        <dbReference type="ChEBI" id="CHEBI:15377"/>
        <dbReference type="ChEBI" id="CHEBI:57569"/>
        <dbReference type="ChEBI" id="CHEBI:58759"/>
        <dbReference type="EC" id="4.2.1.12"/>
    </reaction>
</comment>
<keyword evidence="8 9" id="KW-0119">Carbohydrate metabolism</keyword>
<evidence type="ECO:0000256" key="2">
    <source>
        <dbReference type="ARBA" id="ARBA00022485"/>
    </source>
</evidence>
<dbReference type="Gene3D" id="3.50.30.80">
    <property type="entry name" value="IlvD/EDD C-terminal domain-like"/>
    <property type="match status" value="1"/>
</dbReference>
<comment type="pathway">
    <text evidence="9">Carbohydrate metabolism; Entner-Doudoroff pathway.</text>
</comment>
<dbReference type="GO" id="GO:0051539">
    <property type="term" value="F:4 iron, 4 sulfur cluster binding"/>
    <property type="evidence" value="ECO:0007669"/>
    <property type="project" value="UniProtKB-UniRule"/>
</dbReference>
<dbReference type="InterPro" id="IPR037237">
    <property type="entry name" value="IlvD/EDD_N"/>
</dbReference>
<dbReference type="NCBIfam" id="TIGR01196">
    <property type="entry name" value="edd"/>
    <property type="match status" value="1"/>
</dbReference>
<evidence type="ECO:0000313" key="14">
    <source>
        <dbReference type="Proteomes" id="UP000032675"/>
    </source>
</evidence>
<dbReference type="GO" id="GO:0004456">
    <property type="term" value="F:phosphogluconate dehydratase activity"/>
    <property type="evidence" value="ECO:0007669"/>
    <property type="project" value="UniProtKB-UniRule"/>
</dbReference>
<dbReference type="PROSITE" id="PS00887">
    <property type="entry name" value="ILVD_EDD_2"/>
    <property type="match status" value="1"/>
</dbReference>
<feature type="binding site" evidence="9">
    <location>
        <position position="222"/>
    </location>
    <ligand>
        <name>[4Fe-4S] cluster</name>
        <dbReference type="ChEBI" id="CHEBI:49883"/>
    </ligand>
</feature>
<dbReference type="SUPFAM" id="SSF52016">
    <property type="entry name" value="LeuD/IlvD-like"/>
    <property type="match status" value="1"/>
</dbReference>
<comment type="cofactor">
    <cofactor evidence="9">
        <name>[4Fe-4S] cluster</name>
        <dbReference type="ChEBI" id="CHEBI:49883"/>
    </cofactor>
    <text evidence="9">Binds 1 [4Fe-4S] cluster.</text>
</comment>
<keyword evidence="5 9" id="KW-0411">Iron-sulfur</keyword>
<dbReference type="Proteomes" id="UP000032675">
    <property type="component" value="Unassembled WGS sequence"/>
</dbReference>
<dbReference type="SUPFAM" id="SSF143975">
    <property type="entry name" value="IlvD/EDD N-terminal domain-like"/>
    <property type="match status" value="1"/>
</dbReference>
<dbReference type="InterPro" id="IPR000581">
    <property type="entry name" value="ILV_EDD_N"/>
</dbReference>
<dbReference type="InterPro" id="IPR020558">
    <property type="entry name" value="DiOHA_6PGluconate_deHydtase_CS"/>
</dbReference>
<evidence type="ECO:0000256" key="6">
    <source>
        <dbReference type="ARBA" id="ARBA00023064"/>
    </source>
</evidence>
<evidence type="ECO:0000259" key="11">
    <source>
        <dbReference type="Pfam" id="PF00920"/>
    </source>
</evidence>
<comment type="function">
    <text evidence="9">Catalyzes the dehydration of 6-phospho-D-gluconate to 2-dehydro-3-deoxy-6-phospho-D-gluconate.</text>
</comment>
<dbReference type="GO" id="GO:0019521">
    <property type="term" value="P:D-gluconate metabolic process"/>
    <property type="evidence" value="ECO:0007669"/>
    <property type="project" value="UniProtKB-KW"/>
</dbReference>
<dbReference type="InterPro" id="IPR042096">
    <property type="entry name" value="Dihydro-acid_dehy_C"/>
</dbReference>